<dbReference type="EMBL" id="BSDI01000057">
    <property type="protein sequence ID" value="GLI02268.1"/>
    <property type="molecule type" value="Genomic_DNA"/>
</dbReference>
<keyword evidence="2" id="KW-0964">Secreted</keyword>
<organism evidence="8 9">
    <name type="scientific">Phytohabitans aurantiacus</name>
    <dbReference type="NCBI Taxonomy" id="3016789"/>
    <lineage>
        <taxon>Bacteria</taxon>
        <taxon>Bacillati</taxon>
        <taxon>Actinomycetota</taxon>
        <taxon>Actinomycetes</taxon>
        <taxon>Micromonosporales</taxon>
        <taxon>Micromonosporaceae</taxon>
    </lineage>
</organism>
<protein>
    <submittedName>
        <fullName evidence="8">Type IV secretion protein Rhs</fullName>
    </submittedName>
</protein>
<evidence type="ECO:0000256" key="3">
    <source>
        <dbReference type="ARBA" id="ARBA00022737"/>
    </source>
</evidence>
<keyword evidence="3" id="KW-0677">Repeat</keyword>
<feature type="region of interest" description="Disordered" evidence="5">
    <location>
        <begin position="610"/>
        <end position="630"/>
    </location>
</feature>
<evidence type="ECO:0000313" key="8">
    <source>
        <dbReference type="EMBL" id="GLI02268.1"/>
    </source>
</evidence>
<evidence type="ECO:0000256" key="4">
    <source>
        <dbReference type="ARBA" id="ARBA00023026"/>
    </source>
</evidence>
<comment type="subcellular location">
    <subcellularLocation>
        <location evidence="1">Secreted</location>
    </subcellularLocation>
</comment>
<dbReference type="Pfam" id="PF03534">
    <property type="entry name" value="SpvB"/>
    <property type="match status" value="1"/>
</dbReference>
<keyword evidence="9" id="KW-1185">Reference proteome</keyword>
<dbReference type="Pfam" id="PF25023">
    <property type="entry name" value="TEN_YD-shell"/>
    <property type="match status" value="2"/>
</dbReference>
<evidence type="ECO:0000259" key="7">
    <source>
        <dbReference type="Pfam" id="PF25023"/>
    </source>
</evidence>
<dbReference type="RefSeq" id="WP_281903760.1">
    <property type="nucleotide sequence ID" value="NZ_BSDI01000057.1"/>
</dbReference>
<dbReference type="NCBIfam" id="TIGR03696">
    <property type="entry name" value="Rhs_assc_core"/>
    <property type="match status" value="1"/>
</dbReference>
<dbReference type="PANTHER" id="PTHR32305:SF17">
    <property type="entry name" value="TRNA NUCLEASE WAPA"/>
    <property type="match status" value="1"/>
</dbReference>
<evidence type="ECO:0000256" key="6">
    <source>
        <dbReference type="SAM" id="SignalP"/>
    </source>
</evidence>
<keyword evidence="6" id="KW-0732">Signal</keyword>
<dbReference type="Gene3D" id="2.180.10.10">
    <property type="entry name" value="RHS repeat-associated core"/>
    <property type="match status" value="2"/>
</dbReference>
<dbReference type="NCBIfam" id="TIGR01643">
    <property type="entry name" value="YD_repeat_2x"/>
    <property type="match status" value="1"/>
</dbReference>
<dbReference type="InterPro" id="IPR003284">
    <property type="entry name" value="Sal_SpvB"/>
</dbReference>
<dbReference type="InterPro" id="IPR050708">
    <property type="entry name" value="T6SS_VgrG/RHS"/>
</dbReference>
<evidence type="ECO:0000256" key="1">
    <source>
        <dbReference type="ARBA" id="ARBA00004613"/>
    </source>
</evidence>
<dbReference type="InterPro" id="IPR056823">
    <property type="entry name" value="TEN-like_YD-shell"/>
</dbReference>
<accession>A0ABQ5R7S9</accession>
<feature type="region of interest" description="Disordered" evidence="5">
    <location>
        <begin position="1434"/>
        <end position="1453"/>
    </location>
</feature>
<dbReference type="InterPro" id="IPR022385">
    <property type="entry name" value="Rhs_assc_core"/>
</dbReference>
<reference evidence="8" key="1">
    <citation type="submission" date="2022-12" db="EMBL/GenBank/DDBJ databases">
        <title>New Phytohabitans aurantiacus sp. RD004123 nov., an actinomycete isolated from soil.</title>
        <authorList>
            <person name="Triningsih D.W."/>
            <person name="Harunari E."/>
            <person name="Igarashi Y."/>
        </authorList>
    </citation>
    <scope>NUCLEOTIDE SEQUENCE</scope>
    <source>
        <strain evidence="8">RD004123</strain>
    </source>
</reference>
<keyword evidence="4" id="KW-0843">Virulence</keyword>
<feature type="domain" description="Teneurin-like YD-shell" evidence="7">
    <location>
        <begin position="937"/>
        <end position="1151"/>
    </location>
</feature>
<dbReference type="InterPro" id="IPR006530">
    <property type="entry name" value="YD"/>
</dbReference>
<sequence length="1938" mass="207472">MSRRLVAGPVAAVLAAALIVTGSPAAAEDGFSRGPQPFDSTPVEPVAGAGSAFQDAAANWNGGAADAVGASGSGDWTATDLSHAGAWTHGGSSGGFTYSYGMRTPPAAGPAPGLSLAYSSASHDGRTSGTNNQASWIGDGWSYSPSFIERTYVSCGAESEEDGNQGDDPTGDFCWEGDSPSLTISLNGSSGSLVRDDESGKWRAAADANMRIERLGAAASAGSASTERWLVTTTDGTKHYFASVASSRLTVPVFGNHSGEACYKSGDFKGSRCDQAYRWLLDSSVDVHGNLVRYTYGTTTGRYAAAVSTDSTATYVREAWLQRIEYGLRNGSTAGPTAKVEFTTADRCLSDCRDSSDKPKEDNWPDTPWDLHCESSTDCETYSPVFFATKRLTAVATYVASGTGFRKVDSWALTHKFKDYGDEEQIVLWLSAVRHTGHIGGTATEPPVEFGGSFYENRVDLGEAWPAIWRPRLTSIKNETGGVTTINYSEPDCGRGDVPTDHHANARRCYPVKYTPEGLNEPVDAYFHKYVVRSVAEADASGGGAVVWRFYDYSTAGGGTAALWAWNDAEFVDDEDRDWNQWRGYAEVTTRVGDPTDAGAQQRSRTRYFRGLDGDKQPSGTRSVTVTDSEGNTAADHRSLVGMVWETASYDGTTIIGSTTTRYWHSRTAVRTYDGGKVEAFLTAAQRVDSRTHLAGTSWRRTRTQSTFDGYGRALTAEDSGDLAVTGDEKCERTTYADNTSTWLLGSVATVEAVSVTCSATPNRPAQLLGSVRAYYDGNTSHTAAPARGLMTRAEAVDSWNNGAVYVPIGSSTFDALGRAVTATDALGATTTTAYTPAGAGPVTQTVVTNAAGHVTTTTLEPAWGSTTKTVAPNTGTTTLTYDPLGRTTAVWTPGRDPATVGATKLFSYKVSQTEPSAVTTKTLLPNEAYLTSVTLYDSLLRERQTQAQTYGGRLISQTVYDSYGRKKITSGPVFNNQSGPTTGLVWISATNDVARTEHAYDQAGRVSAEIFLVKGAEQWRTSYRYGGHASRWMTTTIPPEGGISTSTLTDAQGRAVELRQYHDRAATGGFDATTYAYTTNGKLKQVTDPAKNTWRFEYDLRGRQTVVDDPDTGITTRAYNVAGQLVSTMDGNRAQLSYAYDKIGRQTTVRQGAPDTGKPLIERTYDGTPRGIGLPHSSTHWINGQAWKSEIRRYTLDGKPQQVYTHLPAAAGDLAGAYWQSYTYHPDGSLLTSTASAAGGLAEESMNYYYDAMGQPTRVTSNGDDFGEGHVYVDAAVYSPYGQLLQRRLGDPDDIGGISGQAWQTWIYEEGTGRLREFYFDKDAADSESATNNGVAALSYRYDDAGKVLSITDNPVHNSPELDPETQCFQYDHLSRLTNAWAQAGTGACASTPSAPAVGGPGAYWSTYEYDLTGNRLAETKWNPAGSVKNQYAYPQPGQDNPHGLASVSPSTGGGASTAFTYDAAGYTTKIQRGADVDTLSWTAAGRVATIAGGDGTTRFFDGADGNRLLRVDPNGDMTAWVAGYELTYTAATGTTAATRYYEHGGSVVGMRTGRGDIQWLASDHHGTGQWIVNGDTLNAAVRRYDPFGNPRSTSPSGWPDQRGFIGGIDNAGVGLTTVGAREYDPTVGRFVSADPIANYLNPQQLNGYAYASNSPIVKSDPTGLYEMPCNTDFGCKDVAGPGPSIPSGPDSTYNPGPDGCSGSACSDSMALACQSSTADITGSINGSYSCARDDTEIPYNSLEVPDCQFGGDECARYANAEDAVWLWTGLSCLSHFAGKTNGLACDLYNHYIEATGEDWLLTMDSLMGAPEFSGSVNDTLNEIDQIAQDMCAAPPCSYSFDSGWIAMEFQEDQSEGLYYGLRGMTYQLEGSVTVTGDSTTFTYTTTAYKSWNFDPDEELQGVSFGPIADAAGYGMAQEFAVVSRSTWDTVRFSSSS</sequence>
<feature type="signal peptide" evidence="6">
    <location>
        <begin position="1"/>
        <end position="27"/>
    </location>
</feature>
<comment type="caution">
    <text evidence="8">The sequence shown here is derived from an EMBL/GenBank/DDBJ whole genome shotgun (WGS) entry which is preliminary data.</text>
</comment>
<gene>
    <name evidence="8" type="ORF">Pa4123_75460</name>
</gene>
<feature type="domain" description="Teneurin-like YD-shell" evidence="7">
    <location>
        <begin position="1538"/>
        <end position="1658"/>
    </location>
</feature>
<dbReference type="PANTHER" id="PTHR32305">
    <property type="match status" value="1"/>
</dbReference>
<feature type="compositionally biased region" description="Polar residues" evidence="5">
    <location>
        <begin position="618"/>
        <end position="630"/>
    </location>
</feature>
<feature type="chain" id="PRO_5046495692" evidence="6">
    <location>
        <begin position="28"/>
        <end position="1938"/>
    </location>
</feature>
<dbReference type="Proteomes" id="UP001144280">
    <property type="component" value="Unassembled WGS sequence"/>
</dbReference>
<evidence type="ECO:0000256" key="5">
    <source>
        <dbReference type="SAM" id="MobiDB-lite"/>
    </source>
</evidence>
<name>A0ABQ5R7S9_9ACTN</name>
<proteinExistence type="predicted"/>
<evidence type="ECO:0000313" key="9">
    <source>
        <dbReference type="Proteomes" id="UP001144280"/>
    </source>
</evidence>
<evidence type="ECO:0000256" key="2">
    <source>
        <dbReference type="ARBA" id="ARBA00022525"/>
    </source>
</evidence>